<reference evidence="1 2" key="1">
    <citation type="submission" date="2019-12" db="EMBL/GenBank/DDBJ databases">
        <authorList>
            <person name="Kim Y.S."/>
        </authorList>
    </citation>
    <scope>NUCLEOTIDE SEQUENCE [LARGE SCALE GENOMIC DNA]</scope>
    <source>
        <strain evidence="1 2">GA093</strain>
    </source>
</reference>
<name>A0A6I4NHS5_9FLAO</name>
<evidence type="ECO:0000313" key="2">
    <source>
        <dbReference type="Proteomes" id="UP000471501"/>
    </source>
</evidence>
<evidence type="ECO:0000313" key="1">
    <source>
        <dbReference type="EMBL" id="MWB94026.1"/>
    </source>
</evidence>
<dbReference type="EMBL" id="WSTB01000003">
    <property type="protein sequence ID" value="MWB94026.1"/>
    <property type="molecule type" value="Genomic_DNA"/>
</dbReference>
<gene>
    <name evidence="1" type="ORF">GON26_06605</name>
</gene>
<dbReference type="AlphaFoldDB" id="A0A6I4NHS5"/>
<protein>
    <recommendedName>
        <fullName evidence="3">HNH nuclease domain-containing protein</fullName>
    </recommendedName>
</protein>
<organism evidence="1 2">
    <name type="scientific">Flavobacterium hydrocarbonoxydans</name>
    <dbReference type="NCBI Taxonomy" id="2683249"/>
    <lineage>
        <taxon>Bacteria</taxon>
        <taxon>Pseudomonadati</taxon>
        <taxon>Bacteroidota</taxon>
        <taxon>Flavobacteriia</taxon>
        <taxon>Flavobacteriales</taxon>
        <taxon>Flavobacteriaceae</taxon>
        <taxon>Flavobacterium</taxon>
    </lineage>
</organism>
<keyword evidence="2" id="KW-1185">Reference proteome</keyword>
<sequence>MVKVPYSLSELDQMAIAFYKDIVKEFDILKQLTNWKKDEMKPVMDHLASRLGTIICGRPDQLEAEIQLIQSIAYTAKQNYKIKNPLNSKGRPITDAQLNAWFKGEIFKVFDYDLTVDSFTKKDSGRLAYKLARKLNMNTCPYCNANYTFTIRKKKLKARPQFDHFYNKGRYPYLSLSFYNLIPSCALCNSGALKGQKVFSLAKNIHPYLESIENIYQFRTKIDAVDFLVSSNSFELKMVLCAKMKKSDPLSIKAKGNIEVFALDDRYKYHKDIAESVIKNSYIYSNTAVEDLYKTFEINGKRIFNSELEVKELIVGNYLSSADSHRRIHTKLVKDIAEEFGLVI</sequence>
<proteinExistence type="predicted"/>
<accession>A0A6I4NHS5</accession>
<dbReference type="RefSeq" id="WP_160373950.1">
    <property type="nucleotide sequence ID" value="NZ_WSTB01000003.1"/>
</dbReference>
<dbReference type="Proteomes" id="UP000471501">
    <property type="component" value="Unassembled WGS sequence"/>
</dbReference>
<dbReference type="Gene3D" id="1.10.30.50">
    <property type="match status" value="1"/>
</dbReference>
<evidence type="ECO:0008006" key="3">
    <source>
        <dbReference type="Google" id="ProtNLM"/>
    </source>
</evidence>
<comment type="caution">
    <text evidence="1">The sequence shown here is derived from an EMBL/GenBank/DDBJ whole genome shotgun (WGS) entry which is preliminary data.</text>
</comment>